<dbReference type="AlphaFoldDB" id="A0A9W8XQE5"/>
<accession>A0A9W8XQE5</accession>
<dbReference type="PANTHER" id="PTHR37576:SF2">
    <property type="entry name" value="DEFECT AT LOW TEMPERATURE PROTEIN 1"/>
    <property type="match status" value="1"/>
</dbReference>
<dbReference type="OrthoDB" id="5357734at2759"/>
<feature type="transmembrane region" description="Helical" evidence="2">
    <location>
        <begin position="448"/>
        <end position="471"/>
    </location>
</feature>
<proteinExistence type="predicted"/>
<keyword evidence="2" id="KW-0472">Membrane</keyword>
<evidence type="ECO:0000256" key="2">
    <source>
        <dbReference type="SAM" id="Phobius"/>
    </source>
</evidence>
<feature type="compositionally biased region" description="Polar residues" evidence="1">
    <location>
        <begin position="641"/>
        <end position="651"/>
    </location>
</feature>
<evidence type="ECO:0000313" key="3">
    <source>
        <dbReference type="EMBL" id="KAJ4357190.1"/>
    </source>
</evidence>
<gene>
    <name evidence="3" type="ORF">N0V89_001765</name>
</gene>
<feature type="region of interest" description="Disordered" evidence="1">
    <location>
        <begin position="534"/>
        <end position="617"/>
    </location>
</feature>
<feature type="transmembrane region" description="Helical" evidence="2">
    <location>
        <begin position="36"/>
        <end position="59"/>
    </location>
</feature>
<feature type="compositionally biased region" description="Basic and acidic residues" evidence="1">
    <location>
        <begin position="578"/>
        <end position="592"/>
    </location>
</feature>
<dbReference type="EMBL" id="JAPEUX010000002">
    <property type="protein sequence ID" value="KAJ4357190.1"/>
    <property type="molecule type" value="Genomic_DNA"/>
</dbReference>
<dbReference type="GeneID" id="80905295"/>
<protein>
    <submittedName>
        <fullName evidence="3">Uncharacterized protein</fullName>
    </submittedName>
</protein>
<evidence type="ECO:0000313" key="4">
    <source>
        <dbReference type="Proteomes" id="UP001140513"/>
    </source>
</evidence>
<dbReference type="InterPro" id="IPR021514">
    <property type="entry name" value="DUF3176"/>
</dbReference>
<dbReference type="Proteomes" id="UP001140513">
    <property type="component" value="Unassembled WGS sequence"/>
</dbReference>
<evidence type="ECO:0000256" key="1">
    <source>
        <dbReference type="SAM" id="MobiDB-lite"/>
    </source>
</evidence>
<organism evidence="3 4">
    <name type="scientific">Didymosphaeria variabile</name>
    <dbReference type="NCBI Taxonomy" id="1932322"/>
    <lineage>
        <taxon>Eukaryota</taxon>
        <taxon>Fungi</taxon>
        <taxon>Dikarya</taxon>
        <taxon>Ascomycota</taxon>
        <taxon>Pezizomycotina</taxon>
        <taxon>Dothideomycetes</taxon>
        <taxon>Pleosporomycetidae</taxon>
        <taxon>Pleosporales</taxon>
        <taxon>Massarineae</taxon>
        <taxon>Didymosphaeriaceae</taxon>
        <taxon>Didymosphaeria</taxon>
    </lineage>
</organism>
<name>A0A9W8XQE5_9PLEO</name>
<dbReference type="RefSeq" id="XP_056074049.1">
    <property type="nucleotide sequence ID" value="XM_056210576.1"/>
</dbReference>
<keyword evidence="4" id="KW-1185">Reference proteome</keyword>
<keyword evidence="2" id="KW-0812">Transmembrane</keyword>
<feature type="transmembrane region" description="Helical" evidence="2">
    <location>
        <begin position="71"/>
        <end position="98"/>
    </location>
</feature>
<dbReference type="Pfam" id="PF11374">
    <property type="entry name" value="DUF3176"/>
    <property type="match status" value="1"/>
</dbReference>
<feature type="region of interest" description="Disordered" evidence="1">
    <location>
        <begin position="634"/>
        <end position="688"/>
    </location>
</feature>
<comment type="caution">
    <text evidence="3">The sequence shown here is derived from an EMBL/GenBank/DDBJ whole genome shotgun (WGS) entry which is preliminary data.</text>
</comment>
<keyword evidence="2" id="KW-1133">Transmembrane helix</keyword>
<dbReference type="PANTHER" id="PTHR37576">
    <property type="entry name" value="DEFECT AT LOW TEMPERATURE PROTEIN 1"/>
    <property type="match status" value="1"/>
</dbReference>
<sequence>MTDYSSQTLLTPPSRAFGKPYGASNGISTTYKLPLLILWQLSILATCIAGAVIVLLASQKELAHSWSITPAVWLSLIAGVYVVVLGALFSTGVAVIWWRCIAHGTTLERLHLVHTGSSLMDLVPAFLAGWHARKVAVAALFILATKLAVGPMLQRSTSPKSHEATKDIQMTIDIASEIPDGWFTSRSNSISTSQATFFGDDIATRIGTNHLCPGNGTCRARVKAAGMNLWNTTDSKTLNLLDLASLNETIFSIDLSINSDFGVPILFLETTFVSAVDNDCIATVTHETYGMIPATMQYPITIHGSRIMPDILGALENPIIISNNSNVNGSSSALRGIRDALRPVYLSKGALSLPQEGKPSVRQDLNGFWVDMFATTGVVSGSKYPENVVKHCPLLWKSPTKYIMGKILDYTFRAARAVAGQRSDRQDRQDVMAVYTGEELRYVTNFKWLAASIALMVLGMIAALSLSWRWWQLGRYVTLSPLETGKALGAPILTEAAPEQGVKSILQHVGHELVAYDDGELICAGSLYTSGVGASLSNPRPRRSPDGPALMDASPEPSDDHRPARRHRRTVRSLNEADPIRITRTFEHDRGSTTRAPYADEEEMDIGHGRPWVSDQSNDNVPLIQVLSNIAAPRYNPRQGVPQSESAPSPTRMQRRSLDQRKRRRASVRSPLPSIEERDMPIRGGSGR</sequence>
<reference evidence="3" key="1">
    <citation type="submission" date="2022-10" db="EMBL/GenBank/DDBJ databases">
        <title>Tapping the CABI collections for fungal endophytes: first genome assemblies for Collariella, Neodidymelliopsis, Ascochyta clinopodiicola, Didymella pomorum, Didymosphaeria variabile, Neocosmospora piperis and Neocucurbitaria cava.</title>
        <authorList>
            <person name="Hill R."/>
        </authorList>
    </citation>
    <scope>NUCLEOTIDE SEQUENCE</scope>
    <source>
        <strain evidence="3">IMI 356815</strain>
    </source>
</reference>